<name>A0AA90SSD4_9HELI</name>
<protein>
    <submittedName>
        <fullName evidence="3">DUF262 domain-containing HNH endonuclease family protein</fullName>
    </submittedName>
</protein>
<evidence type="ECO:0000313" key="5">
    <source>
        <dbReference type="Proteomes" id="UP001240777"/>
    </source>
</evidence>
<evidence type="ECO:0000313" key="4">
    <source>
        <dbReference type="Proteomes" id="UP001177258"/>
    </source>
</evidence>
<organism evidence="3 4">
    <name type="scientific">Helicobacter cappadocius</name>
    <dbReference type="NCBI Taxonomy" id="3063998"/>
    <lineage>
        <taxon>Bacteria</taxon>
        <taxon>Pseudomonadati</taxon>
        <taxon>Campylobacterota</taxon>
        <taxon>Epsilonproteobacteria</taxon>
        <taxon>Campylobacterales</taxon>
        <taxon>Helicobacteraceae</taxon>
        <taxon>Helicobacter</taxon>
    </lineage>
</organism>
<evidence type="ECO:0000313" key="3">
    <source>
        <dbReference type="EMBL" id="MDP2538759.1"/>
    </source>
</evidence>
<dbReference type="EMBL" id="JAUPEV010000005">
    <property type="protein sequence ID" value="MDO7253115.1"/>
    <property type="molecule type" value="Genomic_DNA"/>
</dbReference>
<dbReference type="Proteomes" id="UP001240777">
    <property type="component" value="Unassembled WGS sequence"/>
</dbReference>
<feature type="domain" description="GmrSD restriction endonucleases C-terminal" evidence="1">
    <location>
        <begin position="40"/>
        <end position="162"/>
    </location>
</feature>
<dbReference type="GO" id="GO:0004519">
    <property type="term" value="F:endonuclease activity"/>
    <property type="evidence" value="ECO:0007669"/>
    <property type="project" value="UniProtKB-KW"/>
</dbReference>
<reference evidence="2 4" key="3">
    <citation type="journal article" date="2024" name="Syst. Appl. Microbiol.">
        <title>Helicobacter cappadocius sp. nov., from lizards: The first psychrotrophic Helicobacter species.</title>
        <authorList>
            <person name="Aydin F."/>
            <person name="Tarhane S."/>
            <person name="Karakaya E."/>
            <person name="Abay S."/>
            <person name="Kayman T."/>
            <person name="Guran O."/>
            <person name="Bozkurt E."/>
            <person name="Uzum N."/>
            <person name="Avci A."/>
            <person name="Olgun K."/>
            <person name="Jablonski D."/>
            <person name="Guran C."/>
            <person name="Burcin Saticioglu I."/>
        </authorList>
    </citation>
    <scope>NUCLEOTIDE SEQUENCE [LARGE SCALE GENOMIC DNA]</scope>
    <source>
        <strain evidence="2">Faydin-H75</strain>
        <strain evidence="4">faydin-H76</strain>
    </source>
</reference>
<dbReference type="Pfam" id="PF07510">
    <property type="entry name" value="GmrSD_C"/>
    <property type="match status" value="1"/>
</dbReference>
<accession>A0AA90SSD4</accession>
<dbReference type="PANTHER" id="PTHR35149">
    <property type="entry name" value="SLL5132 PROTEIN"/>
    <property type="match status" value="1"/>
</dbReference>
<proteinExistence type="predicted"/>
<reference evidence="3 5" key="1">
    <citation type="submission" date="2023-07" db="EMBL/GenBank/DDBJ databases">
        <title>Unpublished Manusciprt.</title>
        <authorList>
            <person name="Aydin F."/>
            <person name="Tarhane S."/>
            <person name="Saticioglu I.B."/>
            <person name="Karakaya E."/>
            <person name="Abay S."/>
            <person name="Guran O."/>
            <person name="Bozkurt E."/>
            <person name="Uzum N."/>
            <person name="Olgun K."/>
            <person name="Jablonski D."/>
        </authorList>
    </citation>
    <scope>NUCLEOTIDE SEQUENCE</scope>
    <source>
        <strain evidence="5">faydin-H75</strain>
        <strain evidence="3">Faydin-H76</strain>
    </source>
</reference>
<keyword evidence="3" id="KW-0540">Nuclease</keyword>
<comment type="caution">
    <text evidence="3">The sequence shown here is derived from an EMBL/GenBank/DDBJ whole genome shotgun (WGS) entry which is preliminary data.</text>
</comment>
<dbReference type="Proteomes" id="UP001177258">
    <property type="component" value="Unassembled WGS sequence"/>
</dbReference>
<keyword evidence="3" id="KW-0378">Hydrolase</keyword>
<evidence type="ECO:0000313" key="2">
    <source>
        <dbReference type="EMBL" id="MDO7253115.1"/>
    </source>
</evidence>
<gene>
    <name evidence="2" type="ORF">Q5I04_04225</name>
    <name evidence="3" type="ORF">Q5I06_03040</name>
</gene>
<dbReference type="InterPro" id="IPR011089">
    <property type="entry name" value="GmrSD_C"/>
</dbReference>
<dbReference type="AlphaFoldDB" id="A0AA90SSD4"/>
<dbReference type="EMBL" id="JAUYZK010000003">
    <property type="protein sequence ID" value="MDP2538759.1"/>
    <property type="molecule type" value="Genomic_DNA"/>
</dbReference>
<keyword evidence="5" id="KW-1185">Reference proteome</keyword>
<evidence type="ECO:0000259" key="1">
    <source>
        <dbReference type="Pfam" id="PF07510"/>
    </source>
</evidence>
<dbReference type="RefSeq" id="WP_305516957.1">
    <property type="nucleotide sequence ID" value="NZ_JAUPEV010000005.1"/>
</dbReference>
<keyword evidence="3" id="KW-0255">Endonuclease</keyword>
<sequence>MEANKGNFYKILNGNMQFIIPVYQRYYSWEREQCKRLWKDIYNMRTRNFILSHLENFNNKEPIITENYTIEHIMPQNEKINNHWKEALGQNWKEIQKKYLHTIGNLTLTAYNSEMSDKSFQEKLNTKGGFIESGLKINNFIRKQNKWNEETIQNRAKELAKIASKIWSYPELPIN</sequence>
<reference evidence="2" key="2">
    <citation type="submission" date="2023-07" db="EMBL/GenBank/DDBJ databases">
        <authorList>
            <person name="Aydin F."/>
            <person name="Tarhane S."/>
            <person name="Saticioglu I.B."/>
            <person name="Karakaya E."/>
            <person name="Abay S."/>
            <person name="Guran O."/>
            <person name="Bozkurt E."/>
            <person name="Uzum N."/>
            <person name="Olgun K."/>
            <person name="Jablonski D."/>
        </authorList>
    </citation>
    <scope>NUCLEOTIDE SEQUENCE</scope>
    <source>
        <strain evidence="2">Faydin-H75</strain>
    </source>
</reference>
<dbReference type="PANTHER" id="PTHR35149:SF2">
    <property type="entry name" value="DUF262 DOMAIN-CONTAINING PROTEIN"/>
    <property type="match status" value="1"/>
</dbReference>